<dbReference type="PROSITE" id="PS50035">
    <property type="entry name" value="PLD"/>
    <property type="match status" value="2"/>
</dbReference>
<organism evidence="8 9">
    <name type="scientific">Alcanivorax jadensis T9</name>
    <dbReference type="NCBI Taxonomy" id="1177181"/>
    <lineage>
        <taxon>Bacteria</taxon>
        <taxon>Pseudomonadati</taxon>
        <taxon>Pseudomonadota</taxon>
        <taxon>Gammaproteobacteria</taxon>
        <taxon>Oceanospirillales</taxon>
        <taxon>Alcanivoracaceae</taxon>
        <taxon>Alcanivorax</taxon>
    </lineage>
</organism>
<evidence type="ECO:0000313" key="9">
    <source>
        <dbReference type="Proteomes" id="UP000029443"/>
    </source>
</evidence>
<reference evidence="8 9" key="1">
    <citation type="submission" date="2012-09" db="EMBL/GenBank/DDBJ databases">
        <title>Genome Sequence of alkane-degrading Bacterium Alcanivorax jadensis T9.</title>
        <authorList>
            <person name="Lai Q."/>
            <person name="Shao Z."/>
        </authorList>
    </citation>
    <scope>NUCLEOTIDE SEQUENCE [LARGE SCALE GENOMIC DNA]</scope>
    <source>
        <strain evidence="8 9">T9</strain>
    </source>
</reference>
<dbReference type="InterPro" id="IPR001736">
    <property type="entry name" value="PLipase_D/transphosphatidylase"/>
</dbReference>
<evidence type="ECO:0000256" key="5">
    <source>
        <dbReference type="ARBA" id="ARBA00023136"/>
    </source>
</evidence>
<evidence type="ECO:0000313" key="8">
    <source>
        <dbReference type="EMBL" id="KGD61461.1"/>
    </source>
</evidence>
<proteinExistence type="predicted"/>
<comment type="subcellular location">
    <subcellularLocation>
        <location evidence="1">Cell membrane</location>
        <topology evidence="1">Multi-pass membrane protein</topology>
    </subcellularLocation>
</comment>
<dbReference type="CDD" id="cd09163">
    <property type="entry name" value="PLDc_CLS_unchar2_2"/>
    <property type="match status" value="1"/>
</dbReference>
<protein>
    <submittedName>
        <fullName evidence="8">Cardiolipin synthase</fullName>
    </submittedName>
</protein>
<evidence type="ECO:0000256" key="1">
    <source>
        <dbReference type="ARBA" id="ARBA00004651"/>
    </source>
</evidence>
<gene>
    <name evidence="8" type="ORF">T9A_01410</name>
</gene>
<keyword evidence="9" id="KW-1185">Reference proteome</keyword>
<evidence type="ECO:0000256" key="3">
    <source>
        <dbReference type="ARBA" id="ARBA00022692"/>
    </source>
</evidence>
<name>A0ABR4WDC9_9GAMM</name>
<evidence type="ECO:0000256" key="6">
    <source>
        <dbReference type="SAM" id="Phobius"/>
    </source>
</evidence>
<dbReference type="Pfam" id="PF13396">
    <property type="entry name" value="PLDc_N"/>
    <property type="match status" value="1"/>
</dbReference>
<dbReference type="CDD" id="cd09157">
    <property type="entry name" value="PLDc_CLS_unchar2_1"/>
    <property type="match status" value="1"/>
</dbReference>
<dbReference type="InterPro" id="IPR027379">
    <property type="entry name" value="CLS_N"/>
</dbReference>
<keyword evidence="4 6" id="KW-1133">Transmembrane helix</keyword>
<keyword evidence="2" id="KW-1003">Cell membrane</keyword>
<accession>A0ABR4WDC9</accession>
<evidence type="ECO:0000256" key="4">
    <source>
        <dbReference type="ARBA" id="ARBA00022989"/>
    </source>
</evidence>
<dbReference type="SMART" id="SM00155">
    <property type="entry name" value="PLDc"/>
    <property type="match status" value="2"/>
</dbReference>
<evidence type="ECO:0000256" key="2">
    <source>
        <dbReference type="ARBA" id="ARBA00022475"/>
    </source>
</evidence>
<feature type="transmembrane region" description="Helical" evidence="6">
    <location>
        <begin position="20"/>
        <end position="38"/>
    </location>
</feature>
<dbReference type="SUPFAM" id="SSF56024">
    <property type="entry name" value="Phospholipase D/nuclease"/>
    <property type="match status" value="2"/>
</dbReference>
<dbReference type="InterPro" id="IPR025202">
    <property type="entry name" value="PLD-like_dom"/>
</dbReference>
<dbReference type="PANTHER" id="PTHR21248:SF22">
    <property type="entry name" value="PHOSPHOLIPASE D"/>
    <property type="match status" value="1"/>
</dbReference>
<comment type="caution">
    <text evidence="8">The sequence shown here is derived from an EMBL/GenBank/DDBJ whole genome shotgun (WGS) entry which is preliminary data.</text>
</comment>
<feature type="domain" description="PLD phosphodiesterase" evidence="7">
    <location>
        <begin position="223"/>
        <end position="250"/>
    </location>
</feature>
<dbReference type="EMBL" id="ARXU01000004">
    <property type="protein sequence ID" value="KGD61461.1"/>
    <property type="molecule type" value="Genomic_DNA"/>
</dbReference>
<feature type="domain" description="PLD phosphodiesterase" evidence="7">
    <location>
        <begin position="399"/>
        <end position="421"/>
    </location>
</feature>
<dbReference type="Pfam" id="PF13091">
    <property type="entry name" value="PLDc_2"/>
    <property type="match status" value="2"/>
</dbReference>
<keyword evidence="5 6" id="KW-0472">Membrane</keyword>
<feature type="transmembrane region" description="Helical" evidence="6">
    <location>
        <begin position="50"/>
        <end position="71"/>
    </location>
</feature>
<keyword evidence="3 6" id="KW-0812">Transmembrane</keyword>
<dbReference type="Gene3D" id="3.30.870.10">
    <property type="entry name" value="Endonuclease Chain A"/>
    <property type="match status" value="2"/>
</dbReference>
<sequence length="481" mass="54045">MDLTFWKSRYGQGLAVLEPFWPYIAAAISLFLAIYVTAHVAQNKRDARAAAAWTGLVWLVPVVGAVLYFMLGVNRIQRRARQLTGGLIDTDDGWRVAAEAVPTVPHLQVLSRLVGRLTHLPLTDGNELALLDAPQTYQAMLDAINGASESVYLVTYIFGNDAAGKPLVDALAAAVKRGVKVRVLIDGMGAHYSLPSVFWRLRRRGVPVQRFLYSLAPWRMPYINLRNHRKIMIVDRSLGFTGGMNIRAGYLHKPARTTDLHARLEGPVVGQLLRSFAADWVFTCGEVLETSYRGPAQVGEVQARGISAGPDADFDKRRLTLLAAIGSAEQRIRIVTPYFVPDLTLMASLQMAILKGVQVQIVIPRKSNLRMVNWASLHALRWLVGEGAELYLSPPPFDHSKVMTVDQHWLMLGSGNWDARSLRLNFEFDLECYSDTLTTRVDKMLDRHILLSTRMEPEHFRDMAPWRRLRNALSHLMEPYL</sequence>
<dbReference type="Proteomes" id="UP000029443">
    <property type="component" value="Unassembled WGS sequence"/>
</dbReference>
<dbReference type="RefSeq" id="WP_035246421.1">
    <property type="nucleotide sequence ID" value="NZ_ARXU01000004.1"/>
</dbReference>
<dbReference type="PANTHER" id="PTHR21248">
    <property type="entry name" value="CARDIOLIPIN SYNTHASE"/>
    <property type="match status" value="1"/>
</dbReference>
<evidence type="ECO:0000259" key="7">
    <source>
        <dbReference type="PROSITE" id="PS50035"/>
    </source>
</evidence>